<dbReference type="KEGG" id="pco:PHACADRAFT_251185"/>
<dbReference type="InParanoid" id="K5WEL8"/>
<protein>
    <recommendedName>
        <fullName evidence="3">Protein kinase domain-containing protein</fullName>
    </recommendedName>
</protein>
<dbReference type="AlphaFoldDB" id="K5WEL8"/>
<keyword evidence="2" id="KW-1185">Reference proteome</keyword>
<sequence length="351" mass="39560">MDKLASNVVTTFTLNDAFKPVEASSSNHVTIQFARQQVPVDLVKPVFDDPTGAQPDMFADLPPRRSSLNDLGNAHLTASLGDYLGHGHCGLVYALEDMHVTGAPDGVAFPPLVVKIARLNRVASLLRETWFYDEMECLQGVAIPRCYGYFEAEFSENGSEKALLQTLFKKFPGADESEGNPTVERDRCRGPLHPLLEERDSHSRVVAVLILEKLGPRLPVGVAVSEETREDIRGLYEEIGHLCIDNVEDIRYKNILQAPAPPPGLPSLPSPFTKRVHKWRLVDFELAMQVNYSISNLEVQYLTELDGIFYDMEHGCEEDYENLMDDDEEDSLEWRDRPVIPLMLFTWNDVE</sequence>
<accession>K5WEL8</accession>
<reference evidence="1 2" key="1">
    <citation type="journal article" date="2012" name="BMC Genomics">
        <title>Comparative genomics of the white-rot fungi, Phanerochaete carnosa and P. chrysosporium, to elucidate the genetic basis of the distinct wood types they colonize.</title>
        <authorList>
            <person name="Suzuki H."/>
            <person name="MacDonald J."/>
            <person name="Syed K."/>
            <person name="Salamov A."/>
            <person name="Hori C."/>
            <person name="Aerts A."/>
            <person name="Henrissat B."/>
            <person name="Wiebenga A."/>
            <person name="vanKuyk P.A."/>
            <person name="Barry K."/>
            <person name="Lindquist E."/>
            <person name="LaButti K."/>
            <person name="Lapidus A."/>
            <person name="Lucas S."/>
            <person name="Coutinho P."/>
            <person name="Gong Y."/>
            <person name="Samejima M."/>
            <person name="Mahadevan R."/>
            <person name="Abou-Zaid M."/>
            <person name="de Vries R.P."/>
            <person name="Igarashi K."/>
            <person name="Yadav J.S."/>
            <person name="Grigoriev I.V."/>
            <person name="Master E.R."/>
        </authorList>
    </citation>
    <scope>NUCLEOTIDE SEQUENCE [LARGE SCALE GENOMIC DNA]</scope>
    <source>
        <strain evidence="1 2">HHB-10118-sp</strain>
    </source>
</reference>
<evidence type="ECO:0000313" key="2">
    <source>
        <dbReference type="Proteomes" id="UP000008370"/>
    </source>
</evidence>
<dbReference type="Proteomes" id="UP000008370">
    <property type="component" value="Unassembled WGS sequence"/>
</dbReference>
<evidence type="ECO:0000313" key="1">
    <source>
        <dbReference type="EMBL" id="EKM57514.1"/>
    </source>
</evidence>
<gene>
    <name evidence="1" type="ORF">PHACADRAFT_251185</name>
</gene>
<organism evidence="1 2">
    <name type="scientific">Phanerochaete carnosa (strain HHB-10118-sp)</name>
    <name type="common">White-rot fungus</name>
    <name type="synonym">Peniophora carnosa</name>
    <dbReference type="NCBI Taxonomy" id="650164"/>
    <lineage>
        <taxon>Eukaryota</taxon>
        <taxon>Fungi</taxon>
        <taxon>Dikarya</taxon>
        <taxon>Basidiomycota</taxon>
        <taxon>Agaricomycotina</taxon>
        <taxon>Agaricomycetes</taxon>
        <taxon>Polyporales</taxon>
        <taxon>Phanerochaetaceae</taxon>
        <taxon>Phanerochaete</taxon>
    </lineage>
</organism>
<dbReference type="EMBL" id="JH930470">
    <property type="protein sequence ID" value="EKM57514.1"/>
    <property type="molecule type" value="Genomic_DNA"/>
</dbReference>
<dbReference type="OrthoDB" id="2751208at2759"/>
<proteinExistence type="predicted"/>
<dbReference type="RefSeq" id="XP_007392863.1">
    <property type="nucleotide sequence ID" value="XM_007392801.1"/>
</dbReference>
<dbReference type="HOGENOM" id="CLU_075372_0_0_1"/>
<dbReference type="GeneID" id="18915150"/>
<evidence type="ECO:0008006" key="3">
    <source>
        <dbReference type="Google" id="ProtNLM"/>
    </source>
</evidence>
<name>K5WEL8_PHACS</name>